<proteinExistence type="predicted"/>
<dbReference type="Pfam" id="PF05643">
    <property type="entry name" value="GNA1162-like"/>
    <property type="match status" value="1"/>
</dbReference>
<evidence type="ECO:0000313" key="1">
    <source>
        <dbReference type="EMBL" id="VAW80894.1"/>
    </source>
</evidence>
<dbReference type="Gene3D" id="3.40.50.10610">
    <property type="entry name" value="ABC-type transport auxiliary lipoprotein component"/>
    <property type="match status" value="1"/>
</dbReference>
<dbReference type="EMBL" id="UOFN01000134">
    <property type="protein sequence ID" value="VAW80894.1"/>
    <property type="molecule type" value="Genomic_DNA"/>
</dbReference>
<gene>
    <name evidence="1" type="ORF">MNBD_GAMMA15-1269</name>
</gene>
<name>A0A3B0ZHZ3_9ZZZZ</name>
<accession>A0A3B0ZHZ3</accession>
<dbReference type="PROSITE" id="PS51257">
    <property type="entry name" value="PROKAR_LIPOPROTEIN"/>
    <property type="match status" value="1"/>
</dbReference>
<sequence length="222" mass="23696">MRQNKPVTLVLLMFLVLVVSGCASTQQPHDYSAYRSHMPRSVLVMPPTNDSIEVGAPYVYLSTITRPLAEAGYYVFPVAVVDNFMKQNGLPTPVEMNAVPLDKIRSIIGADAVLYIHIEDWGQKYKVISSTTVVKARAKLVDVVTGSTIWEGTAQAAEGSGDGGGGLIGMVVAAAVDQIVDSSTDRVHGLSSVANHGMVLNTRNGLLLGPYNPEAVADTRGR</sequence>
<reference evidence="1" key="1">
    <citation type="submission" date="2018-06" db="EMBL/GenBank/DDBJ databases">
        <authorList>
            <person name="Zhirakovskaya E."/>
        </authorList>
    </citation>
    <scope>NUCLEOTIDE SEQUENCE</scope>
</reference>
<dbReference type="AlphaFoldDB" id="A0A3B0ZHZ3"/>
<protein>
    <submittedName>
        <fullName evidence="1">Phosphonate ABC transporter phosphate-binding periplasmic component (TC 3.A.1.9.1)</fullName>
    </submittedName>
</protein>
<organism evidence="1">
    <name type="scientific">hydrothermal vent metagenome</name>
    <dbReference type="NCBI Taxonomy" id="652676"/>
    <lineage>
        <taxon>unclassified sequences</taxon>
        <taxon>metagenomes</taxon>
        <taxon>ecological metagenomes</taxon>
    </lineage>
</organism>
<dbReference type="InterPro" id="IPR008517">
    <property type="entry name" value="GNA1162-like"/>
</dbReference>